<evidence type="ECO:0000256" key="1">
    <source>
        <dbReference type="SAM" id="Phobius"/>
    </source>
</evidence>
<keyword evidence="1" id="KW-0812">Transmembrane</keyword>
<dbReference type="AlphaFoldDB" id="A0A0U2S4H3"/>
<organism evidence="2">
    <name type="scientific">Ulva prolifera</name>
    <name type="common">Green seaweed</name>
    <name type="synonym">Enteromorpha prolifera</name>
    <dbReference type="NCBI Taxonomy" id="3117"/>
    <lineage>
        <taxon>Eukaryota</taxon>
        <taxon>Viridiplantae</taxon>
        <taxon>Chlorophyta</taxon>
        <taxon>core chlorophytes</taxon>
        <taxon>Ulvophyceae</taxon>
        <taxon>OUU clade</taxon>
        <taxon>Ulvales</taxon>
        <taxon>Ulvaceae</taxon>
        <taxon>Ulva</taxon>
    </lineage>
</organism>
<feature type="transmembrane region" description="Helical" evidence="1">
    <location>
        <begin position="171"/>
        <end position="192"/>
    </location>
</feature>
<reference evidence="2" key="1">
    <citation type="journal article" date="2015" name="Mitochondrial DNA">
        <title>The mitochondrial genome of the bloom-forming green alga Ulva prolifera.</title>
        <authorList>
            <person name="Liu F."/>
            <person name="Jun Pang S."/>
        </authorList>
    </citation>
    <scope>NUCLEOTIDE SEQUENCE</scope>
</reference>
<keyword evidence="1" id="KW-1133">Transmembrane helix</keyword>
<feature type="transmembrane region" description="Helical" evidence="1">
    <location>
        <begin position="37"/>
        <end position="62"/>
    </location>
</feature>
<sequence>MKKAIFDFFKRLISSPIIFRLNKTYTFLLSYSKLQGIIILATAGGVLTLSSIVLWCIIYSVFIGHPWTFLEAASTYNFSVYTILKWVELYRLAWLVSAADYASNHSFGPTPAYILYFNTLKYSSLYFPNVALFNLLLIVYMVLFGHCFGVMLHGLIMQKQTVSFKINWKHVAFRMLIVLIILVIFVWCPPVFTPGVPSFYETGDPLNPIDWSKIGCKESSLFILLPTWKKRVLLRPVKKVFLKNQLTQILIQF</sequence>
<feature type="transmembrane region" description="Helical" evidence="1">
    <location>
        <begin position="125"/>
        <end position="150"/>
    </location>
</feature>
<accession>A0A0U2S4H3</accession>
<proteinExistence type="predicted"/>
<name>A0A0U2S4H3_ULVPR</name>
<keyword evidence="1" id="KW-0472">Membrane</keyword>
<evidence type="ECO:0000313" key="2">
    <source>
        <dbReference type="EMBL" id="ALN38261.1"/>
    </source>
</evidence>
<dbReference type="RefSeq" id="YP_009183731.1">
    <property type="nucleotide sequence ID" value="NC_028538.1"/>
</dbReference>
<geneLocation type="mitochondrion" evidence="2"/>
<gene>
    <name evidence="2" type="primary">orf</name>
</gene>
<dbReference type="EMBL" id="KT428794">
    <property type="protein sequence ID" value="ALN38261.1"/>
    <property type="molecule type" value="Genomic_DNA"/>
</dbReference>
<keyword evidence="2" id="KW-0496">Mitochondrion</keyword>
<protein>
    <submittedName>
        <fullName evidence="2">Uncharacterized protein</fullName>
    </submittedName>
</protein>
<dbReference type="GeneID" id="26376267"/>